<dbReference type="EMBL" id="CP045737">
    <property type="protein sequence ID" value="QGG41832.1"/>
    <property type="molecule type" value="Genomic_DNA"/>
</dbReference>
<evidence type="ECO:0000256" key="2">
    <source>
        <dbReference type="SAM" id="Phobius"/>
    </source>
</evidence>
<reference evidence="3 4" key="1">
    <citation type="submission" date="2019-11" db="EMBL/GenBank/DDBJ databases">
        <authorList>
            <person name="Li J."/>
        </authorList>
    </citation>
    <scope>NUCLEOTIDE SEQUENCE [LARGE SCALE GENOMIC DNA]</scope>
    <source>
        <strain evidence="3 4">MF47</strain>
    </source>
</reference>
<keyword evidence="2" id="KW-0812">Transmembrane</keyword>
<feature type="transmembrane region" description="Helical" evidence="2">
    <location>
        <begin position="46"/>
        <end position="66"/>
    </location>
</feature>
<keyword evidence="4" id="KW-1185">Reference proteome</keyword>
<name>A0A5Q2ML85_9ACTN</name>
<gene>
    <name evidence="3" type="ORF">GEV26_10910</name>
</gene>
<dbReference type="KEGG" id="aef:GEV26_10910"/>
<keyword evidence="2" id="KW-1133">Transmembrane helix</keyword>
<protein>
    <submittedName>
        <fullName evidence="3">DUF2510 domain-containing protein</fullName>
    </submittedName>
</protein>
<sequence length="195" mass="20639">MTDNEAESTPTRICRKCSAASTSPGEFCPGCGTPYVRRSRRPSPKVALVAALVVLLVAGVTAAIAVKQHQDGLAGDRAAAAAERQDRRERDAAADARERADEAERDVRRDLVEALEKQITKDAKENVADDLLEGPIKYTSCTATGGGSTDDLTALTGTFECIAVNEENSDGTASGYRYAGTAEWDTGSITWKLGG</sequence>
<proteinExistence type="predicted"/>
<evidence type="ECO:0000256" key="1">
    <source>
        <dbReference type="SAM" id="MobiDB-lite"/>
    </source>
</evidence>
<evidence type="ECO:0000313" key="3">
    <source>
        <dbReference type="EMBL" id="QGG41832.1"/>
    </source>
</evidence>
<keyword evidence="2" id="KW-0472">Membrane</keyword>
<feature type="compositionally biased region" description="Basic and acidic residues" evidence="1">
    <location>
        <begin position="83"/>
        <end position="105"/>
    </location>
</feature>
<accession>A0A5Q2ML85</accession>
<dbReference type="Proteomes" id="UP000392064">
    <property type="component" value="Chromosome"/>
</dbReference>
<evidence type="ECO:0000313" key="4">
    <source>
        <dbReference type="Proteomes" id="UP000392064"/>
    </source>
</evidence>
<feature type="region of interest" description="Disordered" evidence="1">
    <location>
        <begin position="77"/>
        <end position="105"/>
    </location>
</feature>
<dbReference type="RefSeq" id="WP_153653098.1">
    <property type="nucleotide sequence ID" value="NZ_CP045737.1"/>
</dbReference>
<organism evidence="3 4">
    <name type="scientific">Aeromicrobium yanjiei</name>
    <dbReference type="NCBI Taxonomy" id="2662028"/>
    <lineage>
        <taxon>Bacteria</taxon>
        <taxon>Bacillati</taxon>
        <taxon>Actinomycetota</taxon>
        <taxon>Actinomycetes</taxon>
        <taxon>Propionibacteriales</taxon>
        <taxon>Nocardioidaceae</taxon>
        <taxon>Aeromicrobium</taxon>
    </lineage>
</organism>
<dbReference type="AlphaFoldDB" id="A0A5Q2ML85"/>